<comment type="caution">
    <text evidence="2">The sequence shown here is derived from an EMBL/GenBank/DDBJ whole genome shotgun (WGS) entry which is preliminary data.</text>
</comment>
<evidence type="ECO:0000313" key="2">
    <source>
        <dbReference type="EMBL" id="KAK8786512.1"/>
    </source>
</evidence>
<gene>
    <name evidence="2" type="ORF">V5799_023712</name>
</gene>
<feature type="compositionally biased region" description="Basic residues" evidence="1">
    <location>
        <begin position="10"/>
        <end position="20"/>
    </location>
</feature>
<dbReference type="AlphaFoldDB" id="A0AAQ4FIU3"/>
<evidence type="ECO:0000313" key="3">
    <source>
        <dbReference type="Proteomes" id="UP001321473"/>
    </source>
</evidence>
<name>A0AAQ4FIU3_AMBAM</name>
<feature type="region of interest" description="Disordered" evidence="1">
    <location>
        <begin position="144"/>
        <end position="163"/>
    </location>
</feature>
<reference evidence="2 3" key="1">
    <citation type="journal article" date="2023" name="Arcadia Sci">
        <title>De novo assembly of a long-read Amblyomma americanum tick genome.</title>
        <authorList>
            <person name="Chou S."/>
            <person name="Poskanzer K.E."/>
            <person name="Rollins M."/>
            <person name="Thuy-Boun P.S."/>
        </authorList>
    </citation>
    <scope>NUCLEOTIDE SEQUENCE [LARGE SCALE GENOMIC DNA]</scope>
    <source>
        <strain evidence="2">F_SG_1</strain>
        <tissue evidence="2">Salivary glands</tissue>
    </source>
</reference>
<keyword evidence="3" id="KW-1185">Reference proteome</keyword>
<organism evidence="2 3">
    <name type="scientific">Amblyomma americanum</name>
    <name type="common">Lone star tick</name>
    <dbReference type="NCBI Taxonomy" id="6943"/>
    <lineage>
        <taxon>Eukaryota</taxon>
        <taxon>Metazoa</taxon>
        <taxon>Ecdysozoa</taxon>
        <taxon>Arthropoda</taxon>
        <taxon>Chelicerata</taxon>
        <taxon>Arachnida</taxon>
        <taxon>Acari</taxon>
        <taxon>Parasitiformes</taxon>
        <taxon>Ixodida</taxon>
        <taxon>Ixodoidea</taxon>
        <taxon>Ixodidae</taxon>
        <taxon>Amblyomminae</taxon>
        <taxon>Amblyomma</taxon>
    </lineage>
</organism>
<feature type="region of interest" description="Disordered" evidence="1">
    <location>
        <begin position="42"/>
        <end position="74"/>
    </location>
</feature>
<evidence type="ECO:0000256" key="1">
    <source>
        <dbReference type="SAM" id="MobiDB-lite"/>
    </source>
</evidence>
<feature type="region of interest" description="Disordered" evidence="1">
    <location>
        <begin position="1"/>
        <end position="25"/>
    </location>
</feature>
<proteinExistence type="predicted"/>
<dbReference type="EMBL" id="JARKHS020002683">
    <property type="protein sequence ID" value="KAK8786512.1"/>
    <property type="molecule type" value="Genomic_DNA"/>
</dbReference>
<protein>
    <submittedName>
        <fullName evidence="2">Uncharacterized protein</fullName>
    </submittedName>
</protein>
<accession>A0AAQ4FIU3</accession>
<sequence>MSKEPSQLKNTKKGLHKSRRSVSSVHVPVTYAVDGSSLRMVIGTTSSSDPAPSTAASSVKAANHGTDGWSPVDKPLATEAGVVSSVPVAAAEKSKQLEVRDATPAGNPADVVTLSNAPDAFAVPVAAQAKITAVCDQKTGLYQDHQKKQSLALEPRASLSPVF</sequence>
<dbReference type="Proteomes" id="UP001321473">
    <property type="component" value="Unassembled WGS sequence"/>
</dbReference>
<feature type="compositionally biased region" description="Low complexity" evidence="1">
    <location>
        <begin position="44"/>
        <end position="58"/>
    </location>
</feature>